<dbReference type="AlphaFoldDB" id="A0A2M4D6I5"/>
<dbReference type="EMBL" id="GGFL01008968">
    <property type="protein sequence ID" value="MBW73146.1"/>
    <property type="molecule type" value="Transcribed_RNA"/>
</dbReference>
<proteinExistence type="predicted"/>
<keyword evidence="1" id="KW-0732">Signal</keyword>
<name>A0A2M4D6I5_ANODA</name>
<evidence type="ECO:0000256" key="1">
    <source>
        <dbReference type="SAM" id="SignalP"/>
    </source>
</evidence>
<feature type="signal peptide" evidence="1">
    <location>
        <begin position="1"/>
        <end position="18"/>
    </location>
</feature>
<reference evidence="2" key="1">
    <citation type="submission" date="2018-01" db="EMBL/GenBank/DDBJ databases">
        <title>An insight into the sialome of Amazonian anophelines.</title>
        <authorList>
            <person name="Ribeiro J.M."/>
            <person name="Scarpassa V."/>
            <person name="Calvo E."/>
        </authorList>
    </citation>
    <scope>NUCLEOTIDE SEQUENCE</scope>
</reference>
<feature type="chain" id="PRO_5014688857" evidence="1">
    <location>
        <begin position="19"/>
        <end position="76"/>
    </location>
</feature>
<protein>
    <submittedName>
        <fullName evidence="2">Putative secreted protein</fullName>
    </submittedName>
</protein>
<evidence type="ECO:0000313" key="2">
    <source>
        <dbReference type="EMBL" id="MBW73146.1"/>
    </source>
</evidence>
<accession>A0A2M4D6I5</accession>
<organism evidence="2">
    <name type="scientific">Anopheles darlingi</name>
    <name type="common">Mosquito</name>
    <dbReference type="NCBI Taxonomy" id="43151"/>
    <lineage>
        <taxon>Eukaryota</taxon>
        <taxon>Metazoa</taxon>
        <taxon>Ecdysozoa</taxon>
        <taxon>Arthropoda</taxon>
        <taxon>Hexapoda</taxon>
        <taxon>Insecta</taxon>
        <taxon>Pterygota</taxon>
        <taxon>Neoptera</taxon>
        <taxon>Endopterygota</taxon>
        <taxon>Diptera</taxon>
        <taxon>Nematocera</taxon>
        <taxon>Culicoidea</taxon>
        <taxon>Culicidae</taxon>
        <taxon>Anophelinae</taxon>
        <taxon>Anopheles</taxon>
    </lineage>
</organism>
<sequence length="76" mass="8383">MYVSLCFFTLSLLSLSLSLIPERCCVPSLRCSQGTAVSACGHEGIFLVFQLNFQLFLKSSPLALCLLFSCSWPLKC</sequence>